<dbReference type="AlphaFoldDB" id="A0A2V4X0P4"/>
<evidence type="ECO:0000313" key="2">
    <source>
        <dbReference type="EMBL" id="PYE83248.1"/>
    </source>
</evidence>
<protein>
    <recommendedName>
        <fullName evidence="4">GOLD domain-containing protein</fullName>
    </recommendedName>
</protein>
<organism evidence="2 3">
    <name type="scientific">Winogradskyella epiphytica</name>
    <dbReference type="NCBI Taxonomy" id="262005"/>
    <lineage>
        <taxon>Bacteria</taxon>
        <taxon>Pseudomonadati</taxon>
        <taxon>Bacteroidota</taxon>
        <taxon>Flavobacteriia</taxon>
        <taxon>Flavobacteriales</taxon>
        <taxon>Flavobacteriaceae</taxon>
        <taxon>Winogradskyella</taxon>
    </lineage>
</organism>
<evidence type="ECO:0000256" key="1">
    <source>
        <dbReference type="SAM" id="SignalP"/>
    </source>
</evidence>
<evidence type="ECO:0008006" key="4">
    <source>
        <dbReference type="Google" id="ProtNLM"/>
    </source>
</evidence>
<reference evidence="2 3" key="1">
    <citation type="submission" date="2018-06" db="EMBL/GenBank/DDBJ databases">
        <title>Genomic Encyclopedia of Type Strains, Phase III (KMG-III): the genomes of soil and plant-associated and newly described type strains.</title>
        <authorList>
            <person name="Whitman W."/>
        </authorList>
    </citation>
    <scope>NUCLEOTIDE SEQUENCE [LARGE SCALE GENOMIC DNA]</scope>
    <source>
        <strain evidence="2 3">CECT 7945</strain>
    </source>
</reference>
<feature type="signal peptide" evidence="1">
    <location>
        <begin position="1"/>
        <end position="21"/>
    </location>
</feature>
<name>A0A2V4X0P4_9FLAO</name>
<accession>A0A2V4X0P4</accession>
<feature type="chain" id="PRO_5015974417" description="GOLD domain-containing protein" evidence="1">
    <location>
        <begin position="22"/>
        <end position="142"/>
    </location>
</feature>
<keyword evidence="3" id="KW-1185">Reference proteome</keyword>
<evidence type="ECO:0000313" key="3">
    <source>
        <dbReference type="Proteomes" id="UP000248054"/>
    </source>
</evidence>
<dbReference type="Proteomes" id="UP000248054">
    <property type="component" value="Unassembled WGS sequence"/>
</dbReference>
<keyword evidence="1" id="KW-0732">Signal</keyword>
<comment type="caution">
    <text evidence="2">The sequence shown here is derived from an EMBL/GenBank/DDBJ whole genome shotgun (WGS) entry which is preliminary data.</text>
</comment>
<sequence>MKRFALLVLVFISAFTSCSLDEDTVSVRTETMAIESVDMPDHFVQGESYEILITYNRPSNCYLFYDFFYQITGNERVIAVIDTVYVDSVCVEESVSATVSLNFKATGTETYLFKFYQGVDESGEDLYYLVEVPVINSRPVSK</sequence>
<gene>
    <name evidence="2" type="ORF">DFQ11_101680</name>
</gene>
<dbReference type="EMBL" id="QJTD01000001">
    <property type="protein sequence ID" value="PYE83248.1"/>
    <property type="molecule type" value="Genomic_DNA"/>
</dbReference>
<dbReference type="RefSeq" id="WP_110474247.1">
    <property type="nucleotide sequence ID" value="NZ_BMWQ01000001.1"/>
</dbReference>
<dbReference type="PROSITE" id="PS51257">
    <property type="entry name" value="PROKAR_LIPOPROTEIN"/>
    <property type="match status" value="1"/>
</dbReference>
<proteinExistence type="predicted"/>
<dbReference type="OrthoDB" id="893802at2"/>